<sequence>MRYQVEHKTAYHYSEPASVAHNLLHLRVPTTHRQSVEDFALTVEPKPRSVVSRTDYFGNQVHYFALSEPHSGMTITATSRVVVKTPVPITISPAWEELAAMAKRRDFPLEVRQFLFPSRHIRLLPILGEYGKAAFTRNRSIVEAAKDLTTRIYTDYKYDSGATNIFTPLEDVVRQRHGVCQDFSHVGIGALRCLGLPARYVSGYLRTEPPPGKPRLVGADASHAWFSVFCGTELGWVDFDPTNNVMVGTDHITLAHGRDFEDVSPIQGVVMGGGTRTMQVGVDVMPLDVKTNGTPPGPTGTQQQQQQKSPNK</sequence>
<evidence type="ECO:0000313" key="4">
    <source>
        <dbReference type="Proteomes" id="UP000318626"/>
    </source>
</evidence>
<dbReference type="AlphaFoldDB" id="A0A518CA81"/>
<dbReference type="Gene3D" id="3.10.620.30">
    <property type="match status" value="1"/>
</dbReference>
<organism evidence="3 4">
    <name type="scientific">Bremerella volcania</name>
    <dbReference type="NCBI Taxonomy" id="2527984"/>
    <lineage>
        <taxon>Bacteria</taxon>
        <taxon>Pseudomonadati</taxon>
        <taxon>Planctomycetota</taxon>
        <taxon>Planctomycetia</taxon>
        <taxon>Pirellulales</taxon>
        <taxon>Pirellulaceae</taxon>
        <taxon>Bremerella</taxon>
    </lineage>
</organism>
<dbReference type="SUPFAM" id="SSF54001">
    <property type="entry name" value="Cysteine proteinases"/>
    <property type="match status" value="1"/>
</dbReference>
<feature type="domain" description="Transglutaminase-like" evidence="2">
    <location>
        <begin position="172"/>
        <end position="243"/>
    </location>
</feature>
<name>A0A518CA81_9BACT</name>
<evidence type="ECO:0000259" key="2">
    <source>
        <dbReference type="SMART" id="SM00460"/>
    </source>
</evidence>
<dbReference type="EMBL" id="CP036289">
    <property type="protein sequence ID" value="QDU76133.1"/>
    <property type="molecule type" value="Genomic_DNA"/>
</dbReference>
<dbReference type="RefSeq" id="WP_144974018.1">
    <property type="nucleotide sequence ID" value="NZ_CP036289.1"/>
</dbReference>
<dbReference type="InterPro" id="IPR002931">
    <property type="entry name" value="Transglutaminase-like"/>
</dbReference>
<dbReference type="PANTHER" id="PTHR33490">
    <property type="entry name" value="BLR5614 PROTEIN-RELATED"/>
    <property type="match status" value="1"/>
</dbReference>
<dbReference type="SMART" id="SM00460">
    <property type="entry name" value="TGc"/>
    <property type="match status" value="1"/>
</dbReference>
<dbReference type="Pfam" id="PF08379">
    <property type="entry name" value="Bact_transglu_N"/>
    <property type="match status" value="1"/>
</dbReference>
<reference evidence="4" key="1">
    <citation type="submission" date="2019-02" db="EMBL/GenBank/DDBJ databases">
        <title>Deep-cultivation of Planctomycetes and their phenomic and genomic characterization uncovers novel biology.</title>
        <authorList>
            <person name="Wiegand S."/>
            <person name="Jogler M."/>
            <person name="Boedeker C."/>
            <person name="Pinto D."/>
            <person name="Vollmers J."/>
            <person name="Rivas-Marin E."/>
            <person name="Kohn T."/>
            <person name="Peeters S.H."/>
            <person name="Heuer A."/>
            <person name="Rast P."/>
            <person name="Oberbeckmann S."/>
            <person name="Bunk B."/>
            <person name="Jeske O."/>
            <person name="Meyerdierks A."/>
            <person name="Storesund J.E."/>
            <person name="Kallscheuer N."/>
            <person name="Luecker S."/>
            <person name="Lage O.M."/>
            <person name="Pohl T."/>
            <person name="Merkel B.J."/>
            <person name="Hornburger P."/>
            <person name="Mueller R.-W."/>
            <person name="Bruemmer F."/>
            <person name="Labrenz M."/>
            <person name="Spormann A.M."/>
            <person name="Op den Camp H."/>
            <person name="Overmann J."/>
            <person name="Amann R."/>
            <person name="Jetten M.S.M."/>
            <person name="Mascher T."/>
            <person name="Medema M.H."/>
            <person name="Devos D.P."/>
            <person name="Kaster A.-K."/>
            <person name="Ovreas L."/>
            <person name="Rohde M."/>
            <person name="Galperin M.Y."/>
            <person name="Jogler C."/>
        </authorList>
    </citation>
    <scope>NUCLEOTIDE SEQUENCE [LARGE SCALE GENOMIC DNA]</scope>
    <source>
        <strain evidence="4">Pan97</strain>
    </source>
</reference>
<dbReference type="InterPro" id="IPR038765">
    <property type="entry name" value="Papain-like_cys_pep_sf"/>
</dbReference>
<gene>
    <name evidence="3" type="ORF">Pan97_31780</name>
</gene>
<keyword evidence="4" id="KW-1185">Reference proteome</keyword>
<dbReference type="Proteomes" id="UP000318626">
    <property type="component" value="Chromosome"/>
</dbReference>
<feature type="compositionally biased region" description="Low complexity" evidence="1">
    <location>
        <begin position="299"/>
        <end position="312"/>
    </location>
</feature>
<feature type="region of interest" description="Disordered" evidence="1">
    <location>
        <begin position="287"/>
        <end position="312"/>
    </location>
</feature>
<protein>
    <recommendedName>
        <fullName evidence="2">Transglutaminase-like domain-containing protein</fullName>
    </recommendedName>
</protein>
<accession>A0A518CA81</accession>
<proteinExistence type="predicted"/>
<dbReference type="InterPro" id="IPR013589">
    <property type="entry name" value="Bac_transglu_N"/>
</dbReference>
<dbReference type="PANTHER" id="PTHR33490:SF7">
    <property type="entry name" value="BLR2979 PROTEIN"/>
    <property type="match status" value="1"/>
</dbReference>
<dbReference type="OrthoDB" id="9787782at2"/>
<evidence type="ECO:0000313" key="3">
    <source>
        <dbReference type="EMBL" id="QDU76133.1"/>
    </source>
</evidence>
<dbReference type="KEGG" id="bvo:Pan97_31780"/>
<dbReference type="Pfam" id="PF01841">
    <property type="entry name" value="Transglut_core"/>
    <property type="match status" value="1"/>
</dbReference>
<evidence type="ECO:0000256" key="1">
    <source>
        <dbReference type="SAM" id="MobiDB-lite"/>
    </source>
</evidence>